<dbReference type="CDD" id="cd06171">
    <property type="entry name" value="Sigma70_r4"/>
    <property type="match status" value="1"/>
</dbReference>
<keyword evidence="8" id="KW-1185">Reference proteome</keyword>
<dbReference type="InterPro" id="IPR039425">
    <property type="entry name" value="RNA_pol_sigma-70-like"/>
</dbReference>
<evidence type="ECO:0000313" key="8">
    <source>
        <dbReference type="Proteomes" id="UP000318288"/>
    </source>
</evidence>
<organism evidence="7 8">
    <name type="scientific">Rubripirellula tenax</name>
    <dbReference type="NCBI Taxonomy" id="2528015"/>
    <lineage>
        <taxon>Bacteria</taxon>
        <taxon>Pseudomonadati</taxon>
        <taxon>Planctomycetota</taxon>
        <taxon>Planctomycetia</taxon>
        <taxon>Pirellulales</taxon>
        <taxon>Pirellulaceae</taxon>
        <taxon>Rubripirellula</taxon>
    </lineage>
</organism>
<dbReference type="InterPro" id="IPR014284">
    <property type="entry name" value="RNA_pol_sigma-70_dom"/>
</dbReference>
<name>A0A5C6E8G7_9BACT</name>
<evidence type="ECO:0000256" key="2">
    <source>
        <dbReference type="ARBA" id="ARBA00023015"/>
    </source>
</evidence>
<dbReference type="GO" id="GO:0003677">
    <property type="term" value="F:DNA binding"/>
    <property type="evidence" value="ECO:0007669"/>
    <property type="project" value="InterPro"/>
</dbReference>
<dbReference type="InterPro" id="IPR014331">
    <property type="entry name" value="RNA_pol_sigma70_ECF_RHOBA"/>
</dbReference>
<dbReference type="Gene3D" id="1.10.10.10">
    <property type="entry name" value="Winged helix-like DNA-binding domain superfamily/Winged helix DNA-binding domain"/>
    <property type="match status" value="1"/>
</dbReference>
<dbReference type="SUPFAM" id="SSF88659">
    <property type="entry name" value="Sigma3 and sigma4 domains of RNA polymerase sigma factors"/>
    <property type="match status" value="1"/>
</dbReference>
<evidence type="ECO:0000259" key="5">
    <source>
        <dbReference type="Pfam" id="PF04542"/>
    </source>
</evidence>
<keyword evidence="2" id="KW-0805">Transcription regulation</keyword>
<dbReference type="OrthoDB" id="6383365at2"/>
<keyword evidence="4" id="KW-0804">Transcription</keyword>
<dbReference type="PANTHER" id="PTHR43133:SF51">
    <property type="entry name" value="RNA POLYMERASE SIGMA FACTOR"/>
    <property type="match status" value="1"/>
</dbReference>
<dbReference type="InterPro" id="IPR036388">
    <property type="entry name" value="WH-like_DNA-bd_sf"/>
</dbReference>
<dbReference type="InterPro" id="IPR013249">
    <property type="entry name" value="RNA_pol_sigma70_r4_t2"/>
</dbReference>
<dbReference type="NCBIfam" id="TIGR02937">
    <property type="entry name" value="sigma70-ECF"/>
    <property type="match status" value="1"/>
</dbReference>
<evidence type="ECO:0000259" key="6">
    <source>
        <dbReference type="Pfam" id="PF08281"/>
    </source>
</evidence>
<dbReference type="GO" id="GO:0016987">
    <property type="term" value="F:sigma factor activity"/>
    <property type="evidence" value="ECO:0007669"/>
    <property type="project" value="UniProtKB-KW"/>
</dbReference>
<proteinExistence type="inferred from homology"/>
<dbReference type="PANTHER" id="PTHR43133">
    <property type="entry name" value="RNA POLYMERASE ECF-TYPE SIGMA FACTO"/>
    <property type="match status" value="1"/>
</dbReference>
<sequence>MDEKRTREEFAQCWLKAEPSISAYVFAAVAGFHDAEDVVQRIAEELARRFDEYDSERPFVGWALWIAKSRVIDFYRKQGRNQLVFSNDLLQRLSETIVEQAATRNRRREALETCLDGLPEKSRRLLNMRYVDDLSAADIAKSVGSTSGSVRVLLTRARSALADCVQRRLVTEGA</sequence>
<dbReference type="InterPro" id="IPR007627">
    <property type="entry name" value="RNA_pol_sigma70_r2"/>
</dbReference>
<evidence type="ECO:0000256" key="3">
    <source>
        <dbReference type="ARBA" id="ARBA00023082"/>
    </source>
</evidence>
<dbReference type="InterPro" id="IPR013325">
    <property type="entry name" value="RNA_pol_sigma_r2"/>
</dbReference>
<evidence type="ECO:0000256" key="4">
    <source>
        <dbReference type="ARBA" id="ARBA00023163"/>
    </source>
</evidence>
<dbReference type="NCBIfam" id="TIGR02989">
    <property type="entry name" value="Sig-70_gvs1"/>
    <property type="match status" value="1"/>
</dbReference>
<accession>A0A5C6E8G7</accession>
<dbReference type="RefSeq" id="WP_146462282.1">
    <property type="nucleotide sequence ID" value="NZ_SJPW01000009.1"/>
</dbReference>
<dbReference type="AlphaFoldDB" id="A0A5C6E8G7"/>
<comment type="caution">
    <text evidence="7">The sequence shown here is derived from an EMBL/GenBank/DDBJ whole genome shotgun (WGS) entry which is preliminary data.</text>
</comment>
<gene>
    <name evidence="7" type="primary">sigD</name>
    <name evidence="7" type="ORF">Poly51_58710</name>
</gene>
<dbReference type="Pfam" id="PF04542">
    <property type="entry name" value="Sigma70_r2"/>
    <property type="match status" value="1"/>
</dbReference>
<comment type="similarity">
    <text evidence="1">Belongs to the sigma-70 factor family. ECF subfamily.</text>
</comment>
<dbReference type="InterPro" id="IPR013324">
    <property type="entry name" value="RNA_pol_sigma_r3/r4-like"/>
</dbReference>
<dbReference type="Proteomes" id="UP000318288">
    <property type="component" value="Unassembled WGS sequence"/>
</dbReference>
<reference evidence="7 8" key="1">
    <citation type="submission" date="2019-02" db="EMBL/GenBank/DDBJ databases">
        <title>Deep-cultivation of Planctomycetes and their phenomic and genomic characterization uncovers novel biology.</title>
        <authorList>
            <person name="Wiegand S."/>
            <person name="Jogler M."/>
            <person name="Boedeker C."/>
            <person name="Pinto D."/>
            <person name="Vollmers J."/>
            <person name="Rivas-Marin E."/>
            <person name="Kohn T."/>
            <person name="Peeters S.H."/>
            <person name="Heuer A."/>
            <person name="Rast P."/>
            <person name="Oberbeckmann S."/>
            <person name="Bunk B."/>
            <person name="Jeske O."/>
            <person name="Meyerdierks A."/>
            <person name="Storesund J.E."/>
            <person name="Kallscheuer N."/>
            <person name="Luecker S."/>
            <person name="Lage O.M."/>
            <person name="Pohl T."/>
            <person name="Merkel B.J."/>
            <person name="Hornburger P."/>
            <person name="Mueller R.-W."/>
            <person name="Bruemmer F."/>
            <person name="Labrenz M."/>
            <person name="Spormann A.M."/>
            <person name="Op Den Camp H."/>
            <person name="Overmann J."/>
            <person name="Amann R."/>
            <person name="Jetten M.S.M."/>
            <person name="Mascher T."/>
            <person name="Medema M.H."/>
            <person name="Devos D.P."/>
            <person name="Kaster A.-K."/>
            <person name="Ovreas L."/>
            <person name="Rohde M."/>
            <person name="Galperin M.Y."/>
            <person name="Jogler C."/>
        </authorList>
    </citation>
    <scope>NUCLEOTIDE SEQUENCE [LARGE SCALE GENOMIC DNA]</scope>
    <source>
        <strain evidence="7 8">Poly51</strain>
    </source>
</reference>
<dbReference type="EMBL" id="SJPW01000009">
    <property type="protein sequence ID" value="TWU44805.1"/>
    <property type="molecule type" value="Genomic_DNA"/>
</dbReference>
<dbReference type="GO" id="GO:0006352">
    <property type="term" value="P:DNA-templated transcription initiation"/>
    <property type="evidence" value="ECO:0007669"/>
    <property type="project" value="InterPro"/>
</dbReference>
<feature type="domain" description="RNA polymerase sigma factor 70 region 4 type 2" evidence="6">
    <location>
        <begin position="108"/>
        <end position="161"/>
    </location>
</feature>
<evidence type="ECO:0000313" key="7">
    <source>
        <dbReference type="EMBL" id="TWU44805.1"/>
    </source>
</evidence>
<keyword evidence="3" id="KW-0731">Sigma factor</keyword>
<dbReference type="SUPFAM" id="SSF88946">
    <property type="entry name" value="Sigma2 domain of RNA polymerase sigma factors"/>
    <property type="match status" value="1"/>
</dbReference>
<dbReference type="Gene3D" id="1.10.1740.10">
    <property type="match status" value="1"/>
</dbReference>
<evidence type="ECO:0000256" key="1">
    <source>
        <dbReference type="ARBA" id="ARBA00010641"/>
    </source>
</evidence>
<dbReference type="Pfam" id="PF08281">
    <property type="entry name" value="Sigma70_r4_2"/>
    <property type="match status" value="1"/>
</dbReference>
<feature type="domain" description="RNA polymerase sigma-70 region 2" evidence="5">
    <location>
        <begin position="24"/>
        <end position="80"/>
    </location>
</feature>
<protein>
    <submittedName>
        <fullName evidence="7">ECF RNA polymerase sigma factor SigD</fullName>
    </submittedName>
</protein>